<accession>A0A8H4XA53</accession>
<dbReference type="PANTHER" id="PTHR43341">
    <property type="entry name" value="AMINO ACID PERMEASE"/>
    <property type="match status" value="1"/>
</dbReference>
<evidence type="ECO:0000313" key="11">
    <source>
        <dbReference type="Proteomes" id="UP000622797"/>
    </source>
</evidence>
<dbReference type="Gene3D" id="1.20.1740.10">
    <property type="entry name" value="Amino acid/polyamine transporter I"/>
    <property type="match status" value="1"/>
</dbReference>
<organism evidence="10 11">
    <name type="scientific">Fusarium sarcochroum</name>
    <dbReference type="NCBI Taxonomy" id="1208366"/>
    <lineage>
        <taxon>Eukaryota</taxon>
        <taxon>Fungi</taxon>
        <taxon>Dikarya</taxon>
        <taxon>Ascomycota</taxon>
        <taxon>Pezizomycotina</taxon>
        <taxon>Sordariomycetes</taxon>
        <taxon>Hypocreomycetidae</taxon>
        <taxon>Hypocreales</taxon>
        <taxon>Nectriaceae</taxon>
        <taxon>Fusarium</taxon>
        <taxon>Fusarium lateritium species complex</taxon>
    </lineage>
</organism>
<dbReference type="GO" id="GO:0015171">
    <property type="term" value="F:amino acid transmembrane transporter activity"/>
    <property type="evidence" value="ECO:0007669"/>
    <property type="project" value="TreeGrafter"/>
</dbReference>
<evidence type="ECO:0000256" key="8">
    <source>
        <dbReference type="SAM" id="Phobius"/>
    </source>
</evidence>
<dbReference type="Proteomes" id="UP000622797">
    <property type="component" value="Unassembled WGS sequence"/>
</dbReference>
<feature type="transmembrane region" description="Helical" evidence="8">
    <location>
        <begin position="244"/>
        <end position="264"/>
    </location>
</feature>
<keyword evidence="4" id="KW-0029">Amino-acid transport</keyword>
<keyword evidence="11" id="KW-1185">Reference proteome</keyword>
<evidence type="ECO:0000256" key="6">
    <source>
        <dbReference type="ARBA" id="ARBA00023136"/>
    </source>
</evidence>
<feature type="transmembrane region" description="Helical" evidence="8">
    <location>
        <begin position="181"/>
        <end position="198"/>
    </location>
</feature>
<dbReference type="AlphaFoldDB" id="A0A8H4XA53"/>
<feature type="transmembrane region" description="Helical" evidence="8">
    <location>
        <begin position="356"/>
        <end position="375"/>
    </location>
</feature>
<reference evidence="10" key="1">
    <citation type="journal article" date="2020" name="BMC Genomics">
        <title>Correction to: Identification and distribution of gene clusters required for synthesis of sphingolipid metabolism inhibitors in diverse species of the filamentous fungus Fusarium.</title>
        <authorList>
            <person name="Kim H.S."/>
            <person name="Lohmar J.M."/>
            <person name="Busman M."/>
            <person name="Brown D.W."/>
            <person name="Naumann T.A."/>
            <person name="Divon H.H."/>
            <person name="Lysoe E."/>
            <person name="Uhlig S."/>
            <person name="Proctor R.H."/>
        </authorList>
    </citation>
    <scope>NUCLEOTIDE SEQUENCE</scope>
    <source>
        <strain evidence="10">NRRL 20472</strain>
    </source>
</reference>
<dbReference type="PROSITE" id="PS00218">
    <property type="entry name" value="AMINO_ACID_PERMEASE_1"/>
    <property type="match status" value="1"/>
</dbReference>
<feature type="transmembrane region" description="Helical" evidence="8">
    <location>
        <begin position="395"/>
        <end position="422"/>
    </location>
</feature>
<feature type="transmembrane region" description="Helical" evidence="8">
    <location>
        <begin position="218"/>
        <end position="237"/>
    </location>
</feature>
<dbReference type="InterPro" id="IPR004840">
    <property type="entry name" value="Amino_acid_permease_CS"/>
</dbReference>
<dbReference type="GO" id="GO:0016020">
    <property type="term" value="C:membrane"/>
    <property type="evidence" value="ECO:0007669"/>
    <property type="project" value="UniProtKB-SubCell"/>
</dbReference>
<comment type="subcellular location">
    <subcellularLocation>
        <location evidence="1">Membrane</location>
        <topology evidence="1">Multi-pass membrane protein</topology>
    </subcellularLocation>
</comment>
<feature type="transmembrane region" description="Helical" evidence="8">
    <location>
        <begin position="569"/>
        <end position="586"/>
    </location>
</feature>
<evidence type="ECO:0000256" key="4">
    <source>
        <dbReference type="ARBA" id="ARBA00022970"/>
    </source>
</evidence>
<evidence type="ECO:0000256" key="3">
    <source>
        <dbReference type="ARBA" id="ARBA00022692"/>
    </source>
</evidence>
<evidence type="ECO:0000256" key="5">
    <source>
        <dbReference type="ARBA" id="ARBA00022989"/>
    </source>
</evidence>
<evidence type="ECO:0000259" key="9">
    <source>
        <dbReference type="Pfam" id="PF00324"/>
    </source>
</evidence>
<feature type="transmembrane region" description="Helical" evidence="8">
    <location>
        <begin position="485"/>
        <end position="507"/>
    </location>
</feature>
<evidence type="ECO:0000313" key="10">
    <source>
        <dbReference type="EMBL" id="KAF4966890.1"/>
    </source>
</evidence>
<feature type="transmembrane region" description="Helical" evidence="8">
    <location>
        <begin position="159"/>
        <end position="176"/>
    </location>
</feature>
<reference evidence="10" key="2">
    <citation type="submission" date="2020-05" db="EMBL/GenBank/DDBJ databases">
        <authorList>
            <person name="Kim H.-S."/>
            <person name="Proctor R.H."/>
            <person name="Brown D.W."/>
        </authorList>
    </citation>
    <scope>NUCLEOTIDE SEQUENCE</scope>
    <source>
        <strain evidence="10">NRRL 20472</strain>
    </source>
</reference>
<feature type="transmembrane region" description="Helical" evidence="8">
    <location>
        <begin position="456"/>
        <end position="473"/>
    </location>
</feature>
<evidence type="ECO:0000256" key="1">
    <source>
        <dbReference type="ARBA" id="ARBA00004141"/>
    </source>
</evidence>
<feature type="transmembrane region" description="Helical" evidence="8">
    <location>
        <begin position="270"/>
        <end position="293"/>
    </location>
</feature>
<dbReference type="PANTHER" id="PTHR43341:SF1">
    <property type="entry name" value="GENERAL AMINO-ACID PERMEASE GAP1"/>
    <property type="match status" value="1"/>
</dbReference>
<dbReference type="FunFam" id="1.20.1740.10:FF:000017">
    <property type="entry name" value="Amino acid permease"/>
    <property type="match status" value="1"/>
</dbReference>
<feature type="compositionally biased region" description="Basic and acidic residues" evidence="7">
    <location>
        <begin position="29"/>
        <end position="38"/>
    </location>
</feature>
<dbReference type="InterPro" id="IPR004841">
    <property type="entry name" value="AA-permease/SLC12A_dom"/>
</dbReference>
<evidence type="ECO:0000256" key="7">
    <source>
        <dbReference type="SAM" id="MobiDB-lite"/>
    </source>
</evidence>
<name>A0A8H4XA53_9HYPO</name>
<feature type="region of interest" description="Disordered" evidence="7">
    <location>
        <begin position="29"/>
        <end position="56"/>
    </location>
</feature>
<feature type="domain" description="Amino acid permease/ SLC12A" evidence="9">
    <location>
        <begin position="144"/>
        <end position="594"/>
    </location>
</feature>
<feature type="transmembrane region" description="Helical" evidence="8">
    <location>
        <begin position="528"/>
        <end position="549"/>
    </location>
</feature>
<gene>
    <name evidence="10" type="ORF">FSARC_5503</name>
</gene>
<keyword evidence="2" id="KW-0813">Transport</keyword>
<comment type="caution">
    <text evidence="10">The sequence shown here is derived from an EMBL/GenBank/DDBJ whole genome shotgun (WGS) entry which is preliminary data.</text>
</comment>
<dbReference type="InterPro" id="IPR050524">
    <property type="entry name" value="APC_YAT"/>
</dbReference>
<keyword evidence="6 8" id="KW-0472">Membrane</keyword>
<dbReference type="Pfam" id="PF00324">
    <property type="entry name" value="AA_permease"/>
    <property type="match status" value="1"/>
</dbReference>
<protein>
    <recommendedName>
        <fullName evidence="9">Amino acid permease/ SLC12A domain-containing protein</fullName>
    </recommendedName>
</protein>
<sequence>MSNDTPKTTDIKVEVALTRDVEIIEMRDMGSTPSHKDGNTTTWAISAPKPEGDKDANDWLDGFRRADRRKMKGWDKQYQSEQKPQIAGDRFYDIRAANAKTATSALARELKGRHLQMIAFGGAIGESLLNITGYSVIFANIRKGTGLFVTSGSALHEGGPGSVLLSYIVIGALQYCTMQSLAELCVIFPIAGSFSAFSTRFLDPSWGFSMGWNYCLQWLFTLPLEIIAGAFTITYWNEHIAKSVFVAIFLAAIFIINLFGVKAYGEAEFVFSIIKVTAIVAFILLGIVINIGGEPTSGYIGGRYWMDPGLFNNGFKGFCSVLVTSCFSFTGTELIGLAAAETANPRKSLPSAIKQVFWRITLFYIVSLMLVSLLVPHDDPRILDSSSSNSSASPFVVAIETAGATVLPSVMNAVILIAVISVGNSSVFGSSRTLAALADQSHAPAIFSYVDKQGRPLVAIIFSCCVGLLAFIADLKAHAVVFDWLLSISSLATLFTWGSICLTHIRFRNAWAHAAHTLEQLPFRSRPGTIGSWFALVGYTLILLSQVWTAISPVEEKKDATTGDIVQNVFLRLMAVPIVLIMYIGHKIWYRTGFVSLEDIDIQTGRRYYRVHLMSDQEREARVTWPMWKKAYRYFC</sequence>
<keyword evidence="3 8" id="KW-0812">Transmembrane</keyword>
<proteinExistence type="predicted"/>
<dbReference type="EMBL" id="JABEXW010000265">
    <property type="protein sequence ID" value="KAF4966890.1"/>
    <property type="molecule type" value="Genomic_DNA"/>
</dbReference>
<feature type="transmembrane region" description="Helical" evidence="8">
    <location>
        <begin position="118"/>
        <end position="139"/>
    </location>
</feature>
<keyword evidence="5 8" id="KW-1133">Transmembrane helix</keyword>
<dbReference type="OrthoDB" id="3900342at2759"/>
<evidence type="ECO:0000256" key="2">
    <source>
        <dbReference type="ARBA" id="ARBA00022448"/>
    </source>
</evidence>